<feature type="transmembrane region" description="Helical" evidence="1">
    <location>
        <begin position="144"/>
        <end position="163"/>
    </location>
</feature>
<sequence length="172" mass="19976">MMDIHDDNIDTCQSEMAYISDADSDDLRKKDPKQYVSYECGHILFSSSFQLLMPIIFSLYCKFYYMSIIDICLFLTSIIHWRKPELGIRRNIDMFMVLINTITKGLFAFTSSSLCVFIYACGIITTASLYWIGQKLHNNKYGTLFHLTMHSCGIFGVLNLYYFSRELSIDII</sequence>
<dbReference type="GeneID" id="19959764"/>
<keyword evidence="1" id="KW-0472">Membrane</keyword>
<dbReference type="EMBL" id="LR215068">
    <property type="protein sequence ID" value="VEV57827.1"/>
    <property type="molecule type" value="Genomic_DNA"/>
</dbReference>
<dbReference type="AlphaFoldDB" id="A0A449BWI1"/>
<reference evidence="2 3" key="1">
    <citation type="submission" date="2019-01" db="EMBL/GenBank/DDBJ databases">
        <authorList>
            <person name="Ramaprasad A."/>
        </authorList>
    </citation>
    <scope>NUCLEOTIDE SEQUENCE [LARGE SCALE GENOMIC DNA]</scope>
</reference>
<dbReference type="RefSeq" id="XP_008623458.2">
    <property type="nucleotide sequence ID" value="XM_008625236.2"/>
</dbReference>
<feature type="transmembrane region" description="Helical" evidence="1">
    <location>
        <begin position="63"/>
        <end position="81"/>
    </location>
</feature>
<dbReference type="Proteomes" id="UP000290582">
    <property type="component" value="Chromosome PVVCY_12"/>
</dbReference>
<keyword evidence="1" id="KW-1133">Transmembrane helix</keyword>
<protein>
    <submittedName>
        <fullName evidence="2">Uncharacterized protein</fullName>
    </submittedName>
</protein>
<gene>
    <name evidence="2" type="ORF">PVVCY_1202260</name>
</gene>
<keyword evidence="1" id="KW-0812">Transmembrane</keyword>
<evidence type="ECO:0000313" key="2">
    <source>
        <dbReference type="EMBL" id="VEV57827.1"/>
    </source>
</evidence>
<dbReference type="VEuPathDB" id="PlasmoDB:PVVCY_1202260"/>
<name>A0A449BWI1_PLAVN</name>
<organism evidence="2 3">
    <name type="scientific">Plasmodium vinckei vinckei</name>
    <dbReference type="NCBI Taxonomy" id="54757"/>
    <lineage>
        <taxon>Eukaryota</taxon>
        <taxon>Sar</taxon>
        <taxon>Alveolata</taxon>
        <taxon>Apicomplexa</taxon>
        <taxon>Aconoidasida</taxon>
        <taxon>Haemosporida</taxon>
        <taxon>Plasmodiidae</taxon>
        <taxon>Plasmodium</taxon>
        <taxon>Plasmodium (Vinckeia)</taxon>
    </lineage>
</organism>
<feature type="transmembrane region" description="Helical" evidence="1">
    <location>
        <begin position="102"/>
        <end position="132"/>
    </location>
</feature>
<dbReference type="KEGG" id="pvv:PVVCY_1202260"/>
<proteinExistence type="predicted"/>
<evidence type="ECO:0000256" key="1">
    <source>
        <dbReference type="SAM" id="Phobius"/>
    </source>
</evidence>
<evidence type="ECO:0000313" key="3">
    <source>
        <dbReference type="Proteomes" id="UP000290582"/>
    </source>
</evidence>
<dbReference type="OrthoDB" id="369406at2759"/>
<accession>A0A449BWI1</accession>